<dbReference type="InterPro" id="IPR024930">
    <property type="entry name" value="Skp_dom_sf"/>
</dbReference>
<dbReference type="SMART" id="SM00935">
    <property type="entry name" value="OmpH"/>
    <property type="match status" value="1"/>
</dbReference>
<sequence length="166" mass="18853">MKMKIALFLGLLLAANASYADLKIGFVNIPAVLEKAPQAEKAKKRLEQEFSPRDKQLVAQQKEIQSMDERMAKDAAVMGESARSNLEKDILNKKRDAKRAQQEFSEDFNARRNEELGKLQRRIVEAIREIAKDQNFDLLLTDGVIYASDKIDVTSQVQQKLSTMPE</sequence>
<dbReference type="AlphaFoldDB" id="A0A2S6HBI8"/>
<evidence type="ECO:0000256" key="3">
    <source>
        <dbReference type="SAM" id="Coils"/>
    </source>
</evidence>
<dbReference type="PIRSF" id="PIRSF002094">
    <property type="entry name" value="OMP26_Skp"/>
    <property type="match status" value="1"/>
</dbReference>
<dbReference type="SUPFAM" id="SSF111384">
    <property type="entry name" value="OmpH-like"/>
    <property type="match status" value="1"/>
</dbReference>
<evidence type="ECO:0000313" key="6">
    <source>
        <dbReference type="Proteomes" id="UP000240010"/>
    </source>
</evidence>
<comment type="caution">
    <text evidence="5">The sequence shown here is derived from an EMBL/GenBank/DDBJ whole genome shotgun (WGS) entry which is preliminary data.</text>
</comment>
<dbReference type="EMBL" id="PTIZ01000007">
    <property type="protein sequence ID" value="PPK74854.1"/>
    <property type="molecule type" value="Genomic_DNA"/>
</dbReference>
<dbReference type="GO" id="GO:0050821">
    <property type="term" value="P:protein stabilization"/>
    <property type="evidence" value="ECO:0007669"/>
    <property type="project" value="TreeGrafter"/>
</dbReference>
<dbReference type="PANTHER" id="PTHR35089:SF1">
    <property type="entry name" value="CHAPERONE PROTEIN SKP"/>
    <property type="match status" value="1"/>
</dbReference>
<keyword evidence="1 4" id="KW-0732">Signal</keyword>
<dbReference type="PANTHER" id="PTHR35089">
    <property type="entry name" value="CHAPERONE PROTEIN SKP"/>
    <property type="match status" value="1"/>
</dbReference>
<evidence type="ECO:0000256" key="1">
    <source>
        <dbReference type="ARBA" id="ARBA00022729"/>
    </source>
</evidence>
<accession>A0A2S6HBI8</accession>
<dbReference type="Gene3D" id="3.30.910.20">
    <property type="entry name" value="Skp domain"/>
    <property type="match status" value="1"/>
</dbReference>
<evidence type="ECO:0000256" key="4">
    <source>
        <dbReference type="SAM" id="SignalP"/>
    </source>
</evidence>
<evidence type="ECO:0000313" key="5">
    <source>
        <dbReference type="EMBL" id="PPK74854.1"/>
    </source>
</evidence>
<feature type="coiled-coil region" evidence="3">
    <location>
        <begin position="83"/>
        <end position="129"/>
    </location>
</feature>
<comment type="similarity">
    <text evidence="2">Belongs to the skp family.</text>
</comment>
<dbReference type="GO" id="GO:0005829">
    <property type="term" value="C:cytosol"/>
    <property type="evidence" value="ECO:0007669"/>
    <property type="project" value="TreeGrafter"/>
</dbReference>
<dbReference type="InterPro" id="IPR005632">
    <property type="entry name" value="Chaperone_Skp"/>
</dbReference>
<name>A0A2S6HBI8_9GAMM</name>
<dbReference type="RefSeq" id="WP_104429384.1">
    <property type="nucleotide sequence ID" value="NZ_PTIZ01000007.1"/>
</dbReference>
<evidence type="ECO:0000256" key="2">
    <source>
        <dbReference type="PIRNR" id="PIRNR002094"/>
    </source>
</evidence>
<proteinExistence type="inferred from homology"/>
<gene>
    <name evidence="5" type="ORF">B0F87_10797</name>
</gene>
<feature type="chain" id="PRO_5015410146" evidence="4">
    <location>
        <begin position="21"/>
        <end position="166"/>
    </location>
</feature>
<feature type="signal peptide" evidence="4">
    <location>
        <begin position="1"/>
        <end position="20"/>
    </location>
</feature>
<protein>
    <submittedName>
        <fullName evidence="5">Periplasmic chaperone for outer membrane proteins Skp</fullName>
    </submittedName>
</protein>
<dbReference type="Proteomes" id="UP000240010">
    <property type="component" value="Unassembled WGS sequence"/>
</dbReference>
<reference evidence="5 6" key="1">
    <citation type="submission" date="2018-02" db="EMBL/GenBank/DDBJ databases">
        <title>Subsurface microbial communities from deep shales in Ohio and West Virginia, USA.</title>
        <authorList>
            <person name="Wrighton K."/>
        </authorList>
    </citation>
    <scope>NUCLEOTIDE SEQUENCE [LARGE SCALE GENOMIC DNA]</scope>
    <source>
        <strain evidence="5 6">OWC-DMM</strain>
    </source>
</reference>
<dbReference type="GO" id="GO:0051082">
    <property type="term" value="F:unfolded protein binding"/>
    <property type="evidence" value="ECO:0007669"/>
    <property type="project" value="InterPro"/>
</dbReference>
<organism evidence="5 6">
    <name type="scientific">Methylobacter tundripaludum</name>
    <dbReference type="NCBI Taxonomy" id="173365"/>
    <lineage>
        <taxon>Bacteria</taxon>
        <taxon>Pseudomonadati</taxon>
        <taxon>Pseudomonadota</taxon>
        <taxon>Gammaproteobacteria</taxon>
        <taxon>Methylococcales</taxon>
        <taxon>Methylococcaceae</taxon>
        <taxon>Methylobacter</taxon>
    </lineage>
</organism>
<keyword evidence="3" id="KW-0175">Coiled coil</keyword>
<dbReference type="Pfam" id="PF03938">
    <property type="entry name" value="OmpH"/>
    <property type="match status" value="1"/>
</dbReference>